<dbReference type="KEGG" id="hau:Haur_1714"/>
<dbReference type="Proteomes" id="UP000000787">
    <property type="component" value="Chromosome"/>
</dbReference>
<protein>
    <submittedName>
        <fullName evidence="1">Uncharacterized protein</fullName>
    </submittedName>
</protein>
<evidence type="ECO:0000313" key="2">
    <source>
        <dbReference type="Proteomes" id="UP000000787"/>
    </source>
</evidence>
<name>A9B6P8_HERA2</name>
<reference evidence="1 2" key="1">
    <citation type="journal article" date="2011" name="Stand. Genomic Sci.">
        <title>Complete genome sequence of the filamentous gliding predatory bacterium Herpetosiphon aurantiacus type strain (114-95(T)).</title>
        <authorList>
            <person name="Kiss H."/>
            <person name="Nett M."/>
            <person name="Domin N."/>
            <person name="Martin K."/>
            <person name="Maresca J.A."/>
            <person name="Copeland A."/>
            <person name="Lapidus A."/>
            <person name="Lucas S."/>
            <person name="Berry K.W."/>
            <person name="Glavina Del Rio T."/>
            <person name="Dalin E."/>
            <person name="Tice H."/>
            <person name="Pitluck S."/>
            <person name="Richardson P."/>
            <person name="Bruce D."/>
            <person name="Goodwin L."/>
            <person name="Han C."/>
            <person name="Detter J.C."/>
            <person name="Schmutz J."/>
            <person name="Brettin T."/>
            <person name="Land M."/>
            <person name="Hauser L."/>
            <person name="Kyrpides N.C."/>
            <person name="Ivanova N."/>
            <person name="Goker M."/>
            <person name="Woyke T."/>
            <person name="Klenk H.P."/>
            <person name="Bryant D.A."/>
        </authorList>
    </citation>
    <scope>NUCLEOTIDE SEQUENCE [LARGE SCALE GENOMIC DNA]</scope>
    <source>
        <strain evidence="2">ATCC 23779 / DSM 785 / 114-95</strain>
    </source>
</reference>
<dbReference type="HOGENOM" id="CLU_2409251_0_0_0"/>
<accession>A9B6P8</accession>
<dbReference type="EMBL" id="CP000875">
    <property type="protein sequence ID" value="ABX04357.1"/>
    <property type="molecule type" value="Genomic_DNA"/>
</dbReference>
<sequence length="92" mass="10460">MTPEQEQRFNQLLAEIRDPYASLEGAIHELEHMIWTLQSQHTISNLRVRQAKVLIQIMQLTLRQQIPANLRLIQALCASEKSSSPAPLAKCA</sequence>
<gene>
    <name evidence="1" type="ordered locus">Haur_1714</name>
</gene>
<organism evidence="1 2">
    <name type="scientific">Herpetosiphon aurantiacus (strain ATCC 23779 / DSM 785 / 114-95)</name>
    <dbReference type="NCBI Taxonomy" id="316274"/>
    <lineage>
        <taxon>Bacteria</taxon>
        <taxon>Bacillati</taxon>
        <taxon>Chloroflexota</taxon>
        <taxon>Chloroflexia</taxon>
        <taxon>Herpetosiphonales</taxon>
        <taxon>Herpetosiphonaceae</taxon>
        <taxon>Herpetosiphon</taxon>
    </lineage>
</organism>
<proteinExistence type="predicted"/>
<keyword evidence="2" id="KW-1185">Reference proteome</keyword>
<dbReference type="BioCyc" id="HAUR316274:GHYA-1741-MONOMER"/>
<dbReference type="InParanoid" id="A9B6P8"/>
<dbReference type="AlphaFoldDB" id="A9B6P8"/>
<evidence type="ECO:0000313" key="1">
    <source>
        <dbReference type="EMBL" id="ABX04357.1"/>
    </source>
</evidence>